<organism evidence="1 2">
    <name type="scientific">Kribbella orskensis</name>
    <dbReference type="NCBI Taxonomy" id="2512216"/>
    <lineage>
        <taxon>Bacteria</taxon>
        <taxon>Bacillati</taxon>
        <taxon>Actinomycetota</taxon>
        <taxon>Actinomycetes</taxon>
        <taxon>Propionibacteriales</taxon>
        <taxon>Kribbellaceae</taxon>
        <taxon>Kribbella</taxon>
    </lineage>
</organism>
<evidence type="ECO:0000313" key="1">
    <source>
        <dbReference type="EMBL" id="TCO08076.1"/>
    </source>
</evidence>
<comment type="caution">
    <text evidence="1">The sequence shown here is derived from an EMBL/GenBank/DDBJ whole genome shotgun (WGS) entry which is preliminary data.</text>
</comment>
<dbReference type="EMBL" id="SLWM01000050">
    <property type="protein sequence ID" value="TCO08076.1"/>
    <property type="molecule type" value="Genomic_DNA"/>
</dbReference>
<name>A0ABY2B5W4_9ACTN</name>
<protein>
    <submittedName>
        <fullName evidence="1">Uncharacterized protein</fullName>
    </submittedName>
</protein>
<gene>
    <name evidence="1" type="ORF">EV644_15021</name>
</gene>
<accession>A0ABY2B5W4</accession>
<dbReference type="Proteomes" id="UP000295818">
    <property type="component" value="Unassembled WGS sequence"/>
</dbReference>
<sequence length="127" mass="13768">MTALSLVRCARRAILSVLGSGDRRDDTLLAELKDIPVNRLDELMAKNTAAGRGANGRPAWLAANHATVERVILVPHNYASPGVLRCNAAVLGKGENDWLFSVDVSLADFDTLPGLSKKPIRTCWRTC</sequence>
<proteinExistence type="predicted"/>
<evidence type="ECO:0000313" key="2">
    <source>
        <dbReference type="Proteomes" id="UP000295818"/>
    </source>
</evidence>
<keyword evidence="2" id="KW-1185">Reference proteome</keyword>
<dbReference type="RefSeq" id="WP_132191122.1">
    <property type="nucleotide sequence ID" value="NZ_SLWM01000050.1"/>
</dbReference>
<reference evidence="1 2" key="1">
    <citation type="journal article" date="2015" name="Stand. Genomic Sci.">
        <title>Genomic Encyclopedia of Bacterial and Archaeal Type Strains, Phase III: the genomes of soil and plant-associated and newly described type strains.</title>
        <authorList>
            <person name="Whitman W.B."/>
            <person name="Woyke T."/>
            <person name="Klenk H.P."/>
            <person name="Zhou Y."/>
            <person name="Lilburn T.G."/>
            <person name="Beck B.J."/>
            <person name="De Vos P."/>
            <person name="Vandamme P."/>
            <person name="Eisen J.A."/>
            <person name="Garrity G."/>
            <person name="Hugenholtz P."/>
            <person name="Kyrpides N.C."/>
        </authorList>
    </citation>
    <scope>NUCLEOTIDE SEQUENCE [LARGE SCALE GENOMIC DNA]</scope>
    <source>
        <strain evidence="1 2">VKM Ac-2538</strain>
    </source>
</reference>